<dbReference type="Pfam" id="PF12043">
    <property type="entry name" value="DUF3527"/>
    <property type="match status" value="2"/>
</dbReference>
<reference evidence="2" key="1">
    <citation type="submission" date="2018-05" db="EMBL/GenBank/DDBJ databases">
        <title>Draft genome of Mucuna pruriens seed.</title>
        <authorList>
            <person name="Nnadi N.E."/>
            <person name="Vos R."/>
            <person name="Hasami M.H."/>
            <person name="Devisetty U.K."/>
            <person name="Aguiy J.C."/>
        </authorList>
    </citation>
    <scope>NUCLEOTIDE SEQUENCE [LARGE SCALE GENOMIC DNA]</scope>
    <source>
        <strain evidence="2">JCA_2017</strain>
    </source>
</reference>
<dbReference type="PANTHER" id="PTHR31390:SF27">
    <property type="entry name" value="DUF3527 DOMAIN PROTEIN"/>
    <property type="match status" value="1"/>
</dbReference>
<gene>
    <name evidence="2" type="ORF">CR513_08200</name>
</gene>
<dbReference type="Proteomes" id="UP000257109">
    <property type="component" value="Unassembled WGS sequence"/>
</dbReference>
<keyword evidence="3" id="KW-1185">Reference proteome</keyword>
<feature type="region of interest" description="Disordered" evidence="1">
    <location>
        <begin position="1"/>
        <end position="80"/>
    </location>
</feature>
<feature type="compositionally biased region" description="Low complexity" evidence="1">
    <location>
        <begin position="166"/>
        <end position="180"/>
    </location>
</feature>
<feature type="region of interest" description="Disordered" evidence="1">
    <location>
        <begin position="128"/>
        <end position="234"/>
    </location>
</feature>
<accession>A0A371HY80</accession>
<comment type="caution">
    <text evidence="2">The sequence shown here is derived from an EMBL/GenBank/DDBJ whole genome shotgun (WGS) entry which is preliminary data.</text>
</comment>
<feature type="compositionally biased region" description="Basic and acidic residues" evidence="1">
    <location>
        <begin position="267"/>
        <end position="276"/>
    </location>
</feature>
<sequence>MGFGLSLGKKSSKQQSRSNSEKKSSELPQHNSCPRDSHKLKSKSNVGQASSDPCHKHDVVGKVQHRDSAKGSSTTQHDEVVKYMSNLPDFLKRSDGGESIQGKALNVGVLDWSQLEKWKNKQTHIKAEAHNFTSFNSSEETSSRAATTSSSATSGGHDKKLDGRKGLSSSRIKGSSSRIKGSYKEGLHRSSKTSSQNVKQYQYSETETKTIGDEHRMSPWEFGKTQSDTSLHRVKVNDYDERTLIGGSFASNTRHYGVSIAPNENSNGRDAEDKKRMQGLQQHSLKEKERNLKSSSDKGLPSLQSKNKGVSFSSQKKMSSSSSEAKKKMDQWQESDIYAGHEQSHRMPSNIVLLRPRKVLQSKSEDYFQHSQSRTSSDEYLSESSRSSLSYISLPEEVYTEDLHTEIPHSSVQPSMTELASSSETLQHSINTDRDMDCSSVVSKQPACSNSISSFQSEGTCIEKDVLDTKLRNQCAFSNVLESQDHETNELTLHNPSSNRRLSLSLSRIGRSFSFKEESIPKLSSMHVSGKSGPVTPESSACLDNHNKDKVKGHNRTRSSPLLRLLDPILKHKASNIHQSDELSVTSKGSMSSISSRTINLPDEKSREASIQALLQLTIRNGVPLFKFVLNSERKVLAATTKSLVLPEKDDADCYFTFYLVNEIKKKSGKWMSHWSKEKNCGYAYNIVGQMKVSSSKTTESSNENSKRGSVVKEYVLMGVEVDQLDQEPSKFFMSKELAAAVIEIPCENINHEGLLYSHNLLEKRCLKCLEDEKCFCSSQENDIYDSITVILPGGVHSSPYTGEPSPLIHRWKLGGSCDCGGWDVGCKMLVLSNQNLGSNIPSSPKSYLERFHLFVQEGAEQNTPLFTLVPLKDGFYSVEFSSTINHLQAFFISVTVLNSQKLPSSLEMNNTQDAINKEFSSINNNKLQGKAPLYYNPIPPYSPADRRKRKRSDFVFIFRALNKLLIHQQKRKQGYVGGDKTTHDSTDLLSNDIQVRPGPICILDGPCIRPSKLSSVRPFTFQCSVALFFGPNTKTKTKRSYVLGVSLSSVIYADHCDSLSKQVYN</sequence>
<feature type="compositionally biased region" description="Basic and acidic residues" evidence="1">
    <location>
        <begin position="156"/>
        <end position="165"/>
    </location>
</feature>
<feature type="compositionally biased region" description="Basic and acidic residues" evidence="1">
    <location>
        <begin position="206"/>
        <end position="218"/>
    </location>
</feature>
<feature type="compositionally biased region" description="Polar residues" evidence="1">
    <location>
        <begin position="192"/>
        <end position="205"/>
    </location>
</feature>
<organism evidence="2 3">
    <name type="scientific">Mucuna pruriens</name>
    <name type="common">Velvet bean</name>
    <name type="synonym">Dolichos pruriens</name>
    <dbReference type="NCBI Taxonomy" id="157652"/>
    <lineage>
        <taxon>Eukaryota</taxon>
        <taxon>Viridiplantae</taxon>
        <taxon>Streptophyta</taxon>
        <taxon>Embryophyta</taxon>
        <taxon>Tracheophyta</taxon>
        <taxon>Spermatophyta</taxon>
        <taxon>Magnoliopsida</taxon>
        <taxon>eudicotyledons</taxon>
        <taxon>Gunneridae</taxon>
        <taxon>Pentapetalae</taxon>
        <taxon>rosids</taxon>
        <taxon>fabids</taxon>
        <taxon>Fabales</taxon>
        <taxon>Fabaceae</taxon>
        <taxon>Papilionoideae</taxon>
        <taxon>50 kb inversion clade</taxon>
        <taxon>NPAAA clade</taxon>
        <taxon>indigoferoid/millettioid clade</taxon>
        <taxon>Phaseoleae</taxon>
        <taxon>Mucuna</taxon>
    </lineage>
</organism>
<feature type="compositionally biased region" description="Basic and acidic residues" evidence="1">
    <location>
        <begin position="284"/>
        <end position="296"/>
    </location>
</feature>
<feature type="non-terminal residue" evidence="2">
    <location>
        <position position="1"/>
    </location>
</feature>
<evidence type="ECO:0000256" key="1">
    <source>
        <dbReference type="SAM" id="MobiDB-lite"/>
    </source>
</evidence>
<protein>
    <recommendedName>
        <fullName evidence="4">DUF3527 domain-containing protein</fullName>
    </recommendedName>
</protein>
<feature type="region of interest" description="Disordered" evidence="1">
    <location>
        <begin position="256"/>
        <end position="331"/>
    </location>
</feature>
<dbReference type="PANTHER" id="PTHR31390">
    <property type="entry name" value="EXPRESSED PROTEIN"/>
    <property type="match status" value="1"/>
</dbReference>
<dbReference type="EMBL" id="QJKJ01001423">
    <property type="protein sequence ID" value="RDY07654.1"/>
    <property type="molecule type" value="Genomic_DNA"/>
</dbReference>
<dbReference type="InterPro" id="IPR021916">
    <property type="entry name" value="DUF3527"/>
</dbReference>
<evidence type="ECO:0000313" key="2">
    <source>
        <dbReference type="EMBL" id="RDY07654.1"/>
    </source>
</evidence>
<feature type="compositionally biased region" description="Low complexity" evidence="1">
    <location>
        <begin position="311"/>
        <end position="323"/>
    </location>
</feature>
<proteinExistence type="predicted"/>
<feature type="compositionally biased region" description="Basic and acidic residues" evidence="1">
    <location>
        <begin position="53"/>
        <end position="69"/>
    </location>
</feature>
<evidence type="ECO:0008006" key="4">
    <source>
        <dbReference type="Google" id="ProtNLM"/>
    </source>
</evidence>
<dbReference type="STRING" id="157652.A0A371HY80"/>
<feature type="region of interest" description="Disordered" evidence="1">
    <location>
        <begin position="525"/>
        <end position="557"/>
    </location>
</feature>
<dbReference type="AlphaFoldDB" id="A0A371HY80"/>
<name>A0A371HY80_MUCPR</name>
<dbReference type="OrthoDB" id="1898655at2759"/>
<feature type="compositionally biased region" description="Low complexity" evidence="1">
    <location>
        <begin position="131"/>
        <end position="154"/>
    </location>
</feature>
<feature type="compositionally biased region" description="Low complexity" evidence="1">
    <location>
        <begin position="1"/>
        <end position="18"/>
    </location>
</feature>
<evidence type="ECO:0000313" key="3">
    <source>
        <dbReference type="Proteomes" id="UP000257109"/>
    </source>
</evidence>